<dbReference type="Proteomes" id="UP000192368">
    <property type="component" value="Unassembled WGS sequence"/>
</dbReference>
<evidence type="ECO:0000313" key="2">
    <source>
        <dbReference type="Proteomes" id="UP000192368"/>
    </source>
</evidence>
<dbReference type="Gene3D" id="3.20.20.70">
    <property type="entry name" value="Aldolase class I"/>
    <property type="match status" value="1"/>
</dbReference>
<dbReference type="PIRSF" id="PIRSF016897">
    <property type="entry name" value="GlpP"/>
    <property type="match status" value="1"/>
</dbReference>
<dbReference type="SUPFAM" id="SSF110391">
    <property type="entry name" value="GlpP-like"/>
    <property type="match status" value="1"/>
</dbReference>
<dbReference type="GO" id="GO:0006071">
    <property type="term" value="P:glycerol metabolic process"/>
    <property type="evidence" value="ECO:0007669"/>
    <property type="project" value="InterPro"/>
</dbReference>
<evidence type="ECO:0000313" key="1">
    <source>
        <dbReference type="EMBL" id="SMB89004.1"/>
    </source>
</evidence>
<dbReference type="PANTHER" id="PTHR35787">
    <property type="entry name" value="GLYCEROL UPTAKE OPERON ANTITERMINATOR REGULATORY PROTEIN"/>
    <property type="match status" value="1"/>
</dbReference>
<gene>
    <name evidence="1" type="ORF">SAMN00017477_1490</name>
</gene>
<sequence length="189" mass="21170">MNKELIFDYISESPIIMAVKNEEELDMAIEGDSKIIFLLFGNIVNIGDYVKKIKQNNKYAIVHVDLIDGLAAREISVEFIKKYTGADGIISTRINNIKRAKELNLFTIFRIFIIDSMSLENLETNIMKCTPDMVEILPGLITPVIQKINEKIKTPIIAGGLISDKHEIIDALNAGAMCISSTNPDVWNL</sequence>
<organism evidence="1 2">
    <name type="scientific">Peptoniphilus asaccharolyticus DSM 20463</name>
    <dbReference type="NCBI Taxonomy" id="573058"/>
    <lineage>
        <taxon>Bacteria</taxon>
        <taxon>Bacillati</taxon>
        <taxon>Bacillota</taxon>
        <taxon>Tissierellia</taxon>
        <taxon>Tissierellales</taxon>
        <taxon>Peptoniphilaceae</taxon>
        <taxon>Peptoniphilus</taxon>
    </lineage>
</organism>
<dbReference type="InterPro" id="IPR006699">
    <property type="entry name" value="GlpP"/>
</dbReference>
<keyword evidence="2" id="KW-1185">Reference proteome</keyword>
<dbReference type="Pfam" id="PF04309">
    <property type="entry name" value="G3P_antiterm"/>
    <property type="match status" value="1"/>
</dbReference>
<accession>A0A1W1V7N2</accession>
<dbReference type="EMBL" id="FWWR01000009">
    <property type="protein sequence ID" value="SMB89004.1"/>
    <property type="molecule type" value="Genomic_DNA"/>
</dbReference>
<dbReference type="STRING" id="573058.SAMN00017477_1490"/>
<dbReference type="PANTHER" id="PTHR35787:SF1">
    <property type="entry name" value="GLYCEROL UPTAKE OPERON ANTITERMINATOR REGULATORY PROTEIN"/>
    <property type="match status" value="1"/>
</dbReference>
<dbReference type="RefSeq" id="WP_084231018.1">
    <property type="nucleotide sequence ID" value="NZ_FWWR01000009.1"/>
</dbReference>
<reference evidence="2" key="1">
    <citation type="submission" date="2017-04" db="EMBL/GenBank/DDBJ databases">
        <authorList>
            <person name="Varghese N."/>
            <person name="Submissions S."/>
        </authorList>
    </citation>
    <scope>NUCLEOTIDE SEQUENCE [LARGE SCALE GENOMIC DNA]</scope>
    <source>
        <strain evidence="2">DSM 20463</strain>
    </source>
</reference>
<name>A0A1W1V7N2_PEPAS</name>
<dbReference type="GO" id="GO:0006355">
    <property type="term" value="P:regulation of DNA-templated transcription"/>
    <property type="evidence" value="ECO:0007669"/>
    <property type="project" value="InterPro"/>
</dbReference>
<dbReference type="InterPro" id="IPR013785">
    <property type="entry name" value="Aldolase_TIM"/>
</dbReference>
<dbReference type="AlphaFoldDB" id="A0A1W1V7N2"/>
<proteinExistence type="predicted"/>
<protein>
    <submittedName>
        <fullName evidence="1">Glycerol uptake operon antiterminator</fullName>
    </submittedName>
</protein>